<name>A0AAV8VE36_9CUCU</name>
<proteinExistence type="predicted"/>
<comment type="caution">
    <text evidence="2">The sequence shown here is derived from an EMBL/GenBank/DDBJ whole genome shotgun (WGS) entry which is preliminary data.</text>
</comment>
<feature type="domain" description="DDE-1" evidence="1">
    <location>
        <begin position="199"/>
        <end position="274"/>
    </location>
</feature>
<reference evidence="2 3" key="1">
    <citation type="journal article" date="2023" name="Insect Mol. Biol.">
        <title>Genome sequencing provides insights into the evolution of gene families encoding plant cell wall-degrading enzymes in longhorned beetles.</title>
        <authorList>
            <person name="Shin N.R."/>
            <person name="Okamura Y."/>
            <person name="Kirsch R."/>
            <person name="Pauchet Y."/>
        </authorList>
    </citation>
    <scope>NUCLEOTIDE SEQUENCE [LARGE SCALE GENOMIC DNA]</scope>
    <source>
        <strain evidence="2">EAD_L_NR</strain>
    </source>
</reference>
<evidence type="ECO:0000313" key="2">
    <source>
        <dbReference type="EMBL" id="KAJ8912459.1"/>
    </source>
</evidence>
<dbReference type="AlphaFoldDB" id="A0AAV8VE36"/>
<protein>
    <recommendedName>
        <fullName evidence="1">DDE-1 domain-containing protein</fullName>
    </recommendedName>
</protein>
<dbReference type="Pfam" id="PF03184">
    <property type="entry name" value="DDE_1"/>
    <property type="match status" value="1"/>
</dbReference>
<evidence type="ECO:0000313" key="3">
    <source>
        <dbReference type="Proteomes" id="UP001159042"/>
    </source>
</evidence>
<dbReference type="InterPro" id="IPR004875">
    <property type="entry name" value="DDE_SF_endonuclease_dom"/>
</dbReference>
<gene>
    <name evidence="2" type="ORF">NQ315_002825</name>
</gene>
<dbReference type="GO" id="GO:0003676">
    <property type="term" value="F:nucleic acid binding"/>
    <property type="evidence" value="ECO:0007669"/>
    <property type="project" value="InterPro"/>
</dbReference>
<accession>A0AAV8VE36</accession>
<dbReference type="EMBL" id="JANEYG010000129">
    <property type="protein sequence ID" value="KAJ8912459.1"/>
    <property type="molecule type" value="Genomic_DNA"/>
</dbReference>
<dbReference type="Proteomes" id="UP001159042">
    <property type="component" value="Unassembled WGS sequence"/>
</dbReference>
<organism evidence="2 3">
    <name type="scientific">Exocentrus adspersus</name>
    <dbReference type="NCBI Taxonomy" id="1586481"/>
    <lineage>
        <taxon>Eukaryota</taxon>
        <taxon>Metazoa</taxon>
        <taxon>Ecdysozoa</taxon>
        <taxon>Arthropoda</taxon>
        <taxon>Hexapoda</taxon>
        <taxon>Insecta</taxon>
        <taxon>Pterygota</taxon>
        <taxon>Neoptera</taxon>
        <taxon>Endopterygota</taxon>
        <taxon>Coleoptera</taxon>
        <taxon>Polyphaga</taxon>
        <taxon>Cucujiformia</taxon>
        <taxon>Chrysomeloidea</taxon>
        <taxon>Cerambycidae</taxon>
        <taxon>Lamiinae</taxon>
        <taxon>Acanthocinini</taxon>
        <taxon>Exocentrus</taxon>
    </lineage>
</organism>
<evidence type="ECO:0000259" key="1">
    <source>
        <dbReference type="Pfam" id="PF03184"/>
    </source>
</evidence>
<sequence>MNESSNVLSGNFPFVELCVDTFSCPGEFPSGEFFIDELLSRNFLLKTEMLRSKTGKTRTPVSEEALKDAVNVVLAGNMMIREAARHSVPYLDISTNYLKQAAKYHYGLTRKEAKTLAYQYAEQNNKIMPQKWHETGTAGREWLRWFMKRHKSLSLRTPESTSLARSTSFNNTNVSNFFQNLRACIEKRKFQPNQIYNIDETGNTNLLTFPPHSSHKLLPLDRTVFGPYKTYYNQCANDWLLQNPGKPITIYQIAEIVGKSYPKAFTQQNIIKGFQVTDADPNVVLATNSSSPIPLPSTSTLSISTPSSTQCNVAIPNLTPPGDSTNATGILQEIINTTSNQSIGFKSPHLSEGRATENCKGWKKERENQNFDVDT</sequence>
<keyword evidence="3" id="KW-1185">Reference proteome</keyword>